<evidence type="ECO:0000256" key="1">
    <source>
        <dbReference type="SAM" id="SignalP"/>
    </source>
</evidence>
<evidence type="ECO:0000313" key="3">
    <source>
        <dbReference type="Proteomes" id="UP000004211"/>
    </source>
</evidence>
<dbReference type="Proteomes" id="UP000004211">
    <property type="component" value="Unassembled WGS sequence"/>
</dbReference>
<evidence type="ECO:0000313" key="2">
    <source>
        <dbReference type="EMBL" id="EFL55601.1"/>
    </source>
</evidence>
<proteinExistence type="predicted"/>
<gene>
    <name evidence="2" type="ORF">HMPREF9321_1709</name>
</gene>
<protein>
    <submittedName>
        <fullName evidence="2">Uncharacterized protein</fullName>
    </submittedName>
</protein>
<reference evidence="2 3" key="1">
    <citation type="submission" date="2010-08" db="EMBL/GenBank/DDBJ databases">
        <authorList>
            <person name="Durkin A.S."/>
            <person name="Madupu R."/>
            <person name="Torralba M."/>
            <person name="Gillis M."/>
            <person name="Methe B."/>
            <person name="Sutton G."/>
            <person name="Nelson K.E."/>
        </authorList>
    </citation>
    <scope>NUCLEOTIDE SEQUENCE [LARGE SCALE GENOMIC DNA]</scope>
    <source>
        <strain evidence="2 3">ACS-049-V-Sch6</strain>
    </source>
</reference>
<dbReference type="RefSeq" id="WP_005377970.1">
    <property type="nucleotide sequence ID" value="NZ_AEDR01000043.1"/>
</dbReference>
<feature type="signal peptide" evidence="1">
    <location>
        <begin position="1"/>
        <end position="24"/>
    </location>
</feature>
<dbReference type="PROSITE" id="PS51257">
    <property type="entry name" value="PROKAR_LIPOPROTEIN"/>
    <property type="match status" value="1"/>
</dbReference>
<organism evidence="2 3">
    <name type="scientific">Veillonella atypica ACS-049-V-Sch6</name>
    <dbReference type="NCBI Taxonomy" id="866776"/>
    <lineage>
        <taxon>Bacteria</taxon>
        <taxon>Bacillati</taxon>
        <taxon>Bacillota</taxon>
        <taxon>Negativicutes</taxon>
        <taxon>Veillonellales</taxon>
        <taxon>Veillonellaceae</taxon>
        <taxon>Veillonella</taxon>
    </lineage>
</organism>
<keyword evidence="1" id="KW-0732">Signal</keyword>
<dbReference type="AlphaFoldDB" id="E1L7M9"/>
<dbReference type="EMBL" id="AEDR01000043">
    <property type="protein sequence ID" value="EFL55601.1"/>
    <property type="molecule type" value="Genomic_DNA"/>
</dbReference>
<accession>E1L7M9</accession>
<comment type="caution">
    <text evidence="2">The sequence shown here is derived from an EMBL/GenBank/DDBJ whole genome shotgun (WGS) entry which is preliminary data.</text>
</comment>
<feature type="chain" id="PRO_5038848669" evidence="1">
    <location>
        <begin position="25"/>
        <end position="198"/>
    </location>
</feature>
<sequence length="198" mass="22271">MLFKKLFLAIALVFSCSFVGQASFAINYLSPSEFYIAGVQPGMYASAVLQSFGEPTKRYVGDNIPTRGGPMLKHTNKEIWFYKGLGLVMTDVFDYPTNYGHRVMLVLVTDRSATTAAGLAVGDSIDQMVKLYGNPLYASSSWGNKEVVESFGPKSFIYDHYYTYRINTNSTTEWNDWKNINVYTYEGYISAICLYTGF</sequence>
<name>E1L7M9_9FIRM</name>